<dbReference type="Proteomes" id="UP000007267">
    <property type="component" value="Unassembled WGS sequence"/>
</dbReference>
<dbReference type="InterPro" id="IPR001304">
    <property type="entry name" value="C-type_lectin-like"/>
</dbReference>
<dbReference type="Ensembl" id="ENSPSIT00000018222.1">
    <property type="protein sequence ID" value="ENSPSIP00000018137.1"/>
    <property type="gene ID" value="ENSPSIG00000016126.1"/>
</dbReference>
<sequence length="125" mass="13856">PPCPAAAPGCPDGWFRNRGRCYYFSKDEKSWTDSQNNCSSLAASLAGIESPEALASLLPYPGRLDHWIGLRKDAVRVWRWVNGTEFDHQFGIRGGADCAYLDEDLNVSSSSCSRARKWLCSKPDA</sequence>
<evidence type="ECO:0000256" key="2">
    <source>
        <dbReference type="ARBA" id="ARBA00022734"/>
    </source>
</evidence>
<reference evidence="4" key="4">
    <citation type="submission" date="2025-09" db="UniProtKB">
        <authorList>
            <consortium name="Ensembl"/>
        </authorList>
    </citation>
    <scope>IDENTIFICATION</scope>
</reference>
<organism evidence="4 5">
    <name type="scientific">Pelodiscus sinensis</name>
    <name type="common">Chinese softshell turtle</name>
    <name type="synonym">Trionyx sinensis</name>
    <dbReference type="NCBI Taxonomy" id="13735"/>
    <lineage>
        <taxon>Eukaryota</taxon>
        <taxon>Metazoa</taxon>
        <taxon>Chordata</taxon>
        <taxon>Craniata</taxon>
        <taxon>Vertebrata</taxon>
        <taxon>Euteleostomi</taxon>
        <taxon>Archelosauria</taxon>
        <taxon>Testudinata</taxon>
        <taxon>Testudines</taxon>
        <taxon>Cryptodira</taxon>
        <taxon>Trionychia</taxon>
        <taxon>Trionychidae</taxon>
        <taxon>Pelodiscus</taxon>
    </lineage>
</organism>
<dbReference type="Pfam" id="PF00059">
    <property type="entry name" value="Lectin_C"/>
    <property type="match status" value="1"/>
</dbReference>
<dbReference type="EMBL" id="AGCU01000885">
    <property type="status" value="NOT_ANNOTATED_CDS"/>
    <property type="molecule type" value="Genomic_DNA"/>
</dbReference>
<dbReference type="OMA" id="WLNAETH"/>
<dbReference type="InterPro" id="IPR050828">
    <property type="entry name" value="C-type_lectin/matrix_domain"/>
</dbReference>
<dbReference type="SUPFAM" id="SSF56436">
    <property type="entry name" value="C-type lectin-like"/>
    <property type="match status" value="1"/>
</dbReference>
<protein>
    <recommendedName>
        <fullName evidence="3">C-type lectin domain-containing protein</fullName>
    </recommendedName>
</protein>
<dbReference type="HOGENOM" id="CLU_049894_8_4_1"/>
<name>K7GCX6_PELSI</name>
<evidence type="ECO:0000256" key="1">
    <source>
        <dbReference type="ARBA" id="ARBA00004401"/>
    </source>
</evidence>
<dbReference type="InterPro" id="IPR016186">
    <property type="entry name" value="C-type_lectin-like/link_sf"/>
</dbReference>
<evidence type="ECO:0000313" key="5">
    <source>
        <dbReference type="Proteomes" id="UP000007267"/>
    </source>
</evidence>
<dbReference type="InterPro" id="IPR033992">
    <property type="entry name" value="NKR-like_CTLD"/>
</dbReference>
<dbReference type="PROSITE" id="PS50041">
    <property type="entry name" value="C_TYPE_LECTIN_2"/>
    <property type="match status" value="1"/>
</dbReference>
<dbReference type="PANTHER" id="PTHR45710">
    <property type="entry name" value="C-TYPE LECTIN DOMAIN-CONTAINING PROTEIN 180"/>
    <property type="match status" value="1"/>
</dbReference>
<feature type="domain" description="C-type lectin" evidence="3">
    <location>
        <begin position="17"/>
        <end position="121"/>
    </location>
</feature>
<reference evidence="4" key="3">
    <citation type="submission" date="2025-08" db="UniProtKB">
        <authorList>
            <consortium name="Ensembl"/>
        </authorList>
    </citation>
    <scope>IDENTIFICATION</scope>
</reference>
<evidence type="ECO:0000313" key="4">
    <source>
        <dbReference type="Ensembl" id="ENSPSIP00000018137.1"/>
    </source>
</evidence>
<comment type="subcellular location">
    <subcellularLocation>
        <location evidence="1">Cell membrane</location>
        <topology evidence="1">Single-pass type II membrane protein</topology>
    </subcellularLocation>
</comment>
<keyword evidence="5" id="KW-1185">Reference proteome</keyword>
<proteinExistence type="predicted"/>
<dbReference type="PANTHER" id="PTHR45710:SF8">
    <property type="entry name" value="RERATING FAMILY MEMBER 4"/>
    <property type="match status" value="1"/>
</dbReference>
<dbReference type="AlphaFoldDB" id="K7GCX6"/>
<dbReference type="GeneTree" id="ENSGT00940000155319"/>
<dbReference type="CDD" id="cd03593">
    <property type="entry name" value="CLECT_NK_receptors_like"/>
    <property type="match status" value="1"/>
</dbReference>
<dbReference type="GO" id="GO:0030246">
    <property type="term" value="F:carbohydrate binding"/>
    <property type="evidence" value="ECO:0007669"/>
    <property type="project" value="UniProtKB-KW"/>
</dbReference>
<keyword evidence="2" id="KW-0430">Lectin</keyword>
<dbReference type="SMART" id="SM00034">
    <property type="entry name" value="CLECT"/>
    <property type="match status" value="1"/>
</dbReference>
<dbReference type="Gene3D" id="3.10.100.10">
    <property type="entry name" value="Mannose-Binding Protein A, subunit A"/>
    <property type="match status" value="1"/>
</dbReference>
<accession>K7GCX6</accession>
<dbReference type="GO" id="GO:0005886">
    <property type="term" value="C:plasma membrane"/>
    <property type="evidence" value="ECO:0007669"/>
    <property type="project" value="UniProtKB-SubCell"/>
</dbReference>
<evidence type="ECO:0000259" key="3">
    <source>
        <dbReference type="PROSITE" id="PS50041"/>
    </source>
</evidence>
<dbReference type="eggNOG" id="KOG4297">
    <property type="taxonomic scope" value="Eukaryota"/>
</dbReference>
<reference evidence="5" key="1">
    <citation type="submission" date="2011-10" db="EMBL/GenBank/DDBJ databases">
        <authorList>
            <consortium name="Soft-shell Turtle Genome Consortium"/>
        </authorList>
    </citation>
    <scope>NUCLEOTIDE SEQUENCE [LARGE SCALE GENOMIC DNA]</scope>
    <source>
        <strain evidence="5">Daiwa-1</strain>
    </source>
</reference>
<dbReference type="InterPro" id="IPR016187">
    <property type="entry name" value="CTDL_fold"/>
</dbReference>
<reference evidence="5" key="2">
    <citation type="journal article" date="2013" name="Nat. Genet.">
        <title>The draft genomes of soft-shell turtle and green sea turtle yield insights into the development and evolution of the turtle-specific body plan.</title>
        <authorList>
            <person name="Wang Z."/>
            <person name="Pascual-Anaya J."/>
            <person name="Zadissa A."/>
            <person name="Li W."/>
            <person name="Niimura Y."/>
            <person name="Huang Z."/>
            <person name="Li C."/>
            <person name="White S."/>
            <person name="Xiong Z."/>
            <person name="Fang D."/>
            <person name="Wang B."/>
            <person name="Ming Y."/>
            <person name="Chen Y."/>
            <person name="Zheng Y."/>
            <person name="Kuraku S."/>
            <person name="Pignatelli M."/>
            <person name="Herrero J."/>
            <person name="Beal K."/>
            <person name="Nozawa M."/>
            <person name="Li Q."/>
            <person name="Wang J."/>
            <person name="Zhang H."/>
            <person name="Yu L."/>
            <person name="Shigenobu S."/>
            <person name="Wang J."/>
            <person name="Liu J."/>
            <person name="Flicek P."/>
            <person name="Searle S."/>
            <person name="Wang J."/>
            <person name="Kuratani S."/>
            <person name="Yin Y."/>
            <person name="Aken B."/>
            <person name="Zhang G."/>
            <person name="Irie N."/>
        </authorList>
    </citation>
    <scope>NUCLEOTIDE SEQUENCE [LARGE SCALE GENOMIC DNA]</scope>
    <source>
        <strain evidence="5">Daiwa-1</strain>
    </source>
</reference>